<feature type="signal peptide" evidence="1">
    <location>
        <begin position="1"/>
        <end position="23"/>
    </location>
</feature>
<evidence type="ECO:0000256" key="1">
    <source>
        <dbReference type="SAM" id="SignalP"/>
    </source>
</evidence>
<dbReference type="STRING" id="1123272.SAMN02745824_0075"/>
<name>A0A1N6CM40_9SPHN</name>
<dbReference type="RefSeq" id="WP_143182673.1">
    <property type="nucleotide sequence ID" value="NZ_FSQW01000001.1"/>
</dbReference>
<sequence>MIRMLAGLCATLMMFWQPTAVSAAAKEDGAVPEYRVPKNPGDKKFVAHGQFKAAPFTAGEVTRFMFDGWAGKPIPVWTYVPRGVDVSKAPIMFMMHGATRNPARYLLEWVPYAQQYGFVVIGPEFAKRDFSGSRRYNLGFVFGRKGDDYYLRDEEKWTFSAIEPLFDHAVRALGSGQKKYTLYGHSAGSQFVHRFLYYKPDARVKRYLAANAGWYTMPDTEQVYPYGFKDPYGLADAALGEDRIRMAVQKDMIILLGDKDIDVTHKSLRRTPEAMLQGAHRFNRGASFLDAGRLQAERLGVTFGWRGAVVKDVAHSNGGIAKVAAKYVK</sequence>
<keyword evidence="1" id="KW-0732">Signal</keyword>
<accession>A0A1N6CM40</accession>
<feature type="chain" id="PRO_5012455578" description="Alpha/beta hydrolase family protein" evidence="1">
    <location>
        <begin position="24"/>
        <end position="329"/>
    </location>
</feature>
<reference evidence="3" key="1">
    <citation type="submission" date="2016-11" db="EMBL/GenBank/DDBJ databases">
        <authorList>
            <person name="Varghese N."/>
            <person name="Submissions S."/>
        </authorList>
    </citation>
    <scope>NUCLEOTIDE SEQUENCE [LARGE SCALE GENOMIC DNA]</scope>
    <source>
        <strain evidence="3">DSM 22363</strain>
    </source>
</reference>
<keyword evidence="3" id="KW-1185">Reference proteome</keyword>
<dbReference type="EMBL" id="FSQW01000001">
    <property type="protein sequence ID" value="SIN59547.1"/>
    <property type="molecule type" value="Genomic_DNA"/>
</dbReference>
<evidence type="ECO:0000313" key="2">
    <source>
        <dbReference type="EMBL" id="SIN59547.1"/>
    </source>
</evidence>
<dbReference type="OrthoDB" id="332706at2"/>
<organism evidence="2 3">
    <name type="scientific">Parasphingorhabdus marina DSM 22363</name>
    <dbReference type="NCBI Taxonomy" id="1123272"/>
    <lineage>
        <taxon>Bacteria</taxon>
        <taxon>Pseudomonadati</taxon>
        <taxon>Pseudomonadota</taxon>
        <taxon>Alphaproteobacteria</taxon>
        <taxon>Sphingomonadales</taxon>
        <taxon>Sphingomonadaceae</taxon>
        <taxon>Parasphingorhabdus</taxon>
    </lineage>
</organism>
<dbReference type="SUPFAM" id="SSF53474">
    <property type="entry name" value="alpha/beta-Hydrolases"/>
    <property type="match status" value="1"/>
</dbReference>
<proteinExistence type="predicted"/>
<protein>
    <recommendedName>
        <fullName evidence="4">Alpha/beta hydrolase family protein</fullName>
    </recommendedName>
</protein>
<dbReference type="ESTHER" id="9sphn-a0a1n6cm40">
    <property type="family name" value="PolyAspartate-hydrolase"/>
</dbReference>
<gene>
    <name evidence="2" type="ORF">SAMN02745824_0075</name>
</gene>
<evidence type="ECO:0008006" key="4">
    <source>
        <dbReference type="Google" id="ProtNLM"/>
    </source>
</evidence>
<dbReference type="Gene3D" id="3.40.50.1820">
    <property type="entry name" value="alpha/beta hydrolase"/>
    <property type="match status" value="1"/>
</dbReference>
<dbReference type="AlphaFoldDB" id="A0A1N6CM40"/>
<evidence type="ECO:0000313" key="3">
    <source>
        <dbReference type="Proteomes" id="UP000185192"/>
    </source>
</evidence>
<dbReference type="Proteomes" id="UP000185192">
    <property type="component" value="Unassembled WGS sequence"/>
</dbReference>
<dbReference type="InterPro" id="IPR029058">
    <property type="entry name" value="AB_hydrolase_fold"/>
</dbReference>